<evidence type="ECO:0000256" key="3">
    <source>
        <dbReference type="ARBA" id="ARBA00023125"/>
    </source>
</evidence>
<dbReference type="InterPro" id="IPR050090">
    <property type="entry name" value="Tyrosine_recombinase_XerCD"/>
</dbReference>
<dbReference type="InterPro" id="IPR011010">
    <property type="entry name" value="DNA_brk_join_enz"/>
</dbReference>
<dbReference type="InterPro" id="IPR044068">
    <property type="entry name" value="CB"/>
</dbReference>
<dbReference type="InterPro" id="IPR010998">
    <property type="entry name" value="Integrase_recombinase_N"/>
</dbReference>
<dbReference type="Pfam" id="PF00589">
    <property type="entry name" value="Phage_integrase"/>
    <property type="match status" value="1"/>
</dbReference>
<evidence type="ECO:0008006" key="10">
    <source>
        <dbReference type="Google" id="ProtNLM"/>
    </source>
</evidence>
<evidence type="ECO:0000313" key="8">
    <source>
        <dbReference type="EMBL" id="OGZ34915.1"/>
    </source>
</evidence>
<dbReference type="PROSITE" id="PS51900">
    <property type="entry name" value="CB"/>
    <property type="match status" value="1"/>
</dbReference>
<keyword evidence="3 5" id="KW-0238">DNA-binding</keyword>
<proteinExistence type="inferred from homology"/>
<evidence type="ECO:0000256" key="5">
    <source>
        <dbReference type="PROSITE-ProRule" id="PRU01248"/>
    </source>
</evidence>
<dbReference type="EMBL" id="MHMY01000023">
    <property type="protein sequence ID" value="OGZ34915.1"/>
    <property type="molecule type" value="Genomic_DNA"/>
</dbReference>
<dbReference type="Gene3D" id="1.10.150.130">
    <property type="match status" value="1"/>
</dbReference>
<dbReference type="GO" id="GO:0015074">
    <property type="term" value="P:DNA integration"/>
    <property type="evidence" value="ECO:0007669"/>
    <property type="project" value="UniProtKB-KW"/>
</dbReference>
<dbReference type="InterPro" id="IPR002104">
    <property type="entry name" value="Integrase_catalytic"/>
</dbReference>
<reference evidence="8 9" key="1">
    <citation type="journal article" date="2016" name="Nat. Commun.">
        <title>Thousands of microbial genomes shed light on interconnected biogeochemical processes in an aquifer system.</title>
        <authorList>
            <person name="Anantharaman K."/>
            <person name="Brown C.T."/>
            <person name="Hug L.A."/>
            <person name="Sharon I."/>
            <person name="Castelle C.J."/>
            <person name="Probst A.J."/>
            <person name="Thomas B.C."/>
            <person name="Singh A."/>
            <person name="Wilkins M.J."/>
            <person name="Karaoz U."/>
            <person name="Brodie E.L."/>
            <person name="Williams K.H."/>
            <person name="Hubbard S.S."/>
            <person name="Banfield J.F."/>
        </authorList>
    </citation>
    <scope>NUCLEOTIDE SEQUENCE [LARGE SCALE GENOMIC DNA]</scope>
</reference>
<dbReference type="GO" id="GO:0003677">
    <property type="term" value="F:DNA binding"/>
    <property type="evidence" value="ECO:0007669"/>
    <property type="project" value="UniProtKB-UniRule"/>
</dbReference>
<protein>
    <recommendedName>
        <fullName evidence="10">Tyrosine recombinase XerC</fullName>
    </recommendedName>
</protein>
<feature type="domain" description="Core-binding (CB)" evidence="7">
    <location>
        <begin position="6"/>
        <end position="101"/>
    </location>
</feature>
<organism evidence="8 9">
    <name type="scientific">Candidatus Portnoybacteria bacterium RIFCSPHIGHO2_01_FULL_40_12b</name>
    <dbReference type="NCBI Taxonomy" id="1801994"/>
    <lineage>
        <taxon>Bacteria</taxon>
        <taxon>Candidatus Portnoyibacteriota</taxon>
    </lineage>
</organism>
<evidence type="ECO:0000259" key="6">
    <source>
        <dbReference type="PROSITE" id="PS51898"/>
    </source>
</evidence>
<feature type="domain" description="Tyr recombinase" evidence="6">
    <location>
        <begin position="122"/>
        <end position="307"/>
    </location>
</feature>
<dbReference type="GO" id="GO:0006310">
    <property type="term" value="P:DNA recombination"/>
    <property type="evidence" value="ECO:0007669"/>
    <property type="project" value="UniProtKB-KW"/>
</dbReference>
<dbReference type="PROSITE" id="PS51898">
    <property type="entry name" value="TYR_RECOMBINASE"/>
    <property type="match status" value="1"/>
</dbReference>
<gene>
    <name evidence="8" type="ORF">A2815_00865</name>
</gene>
<keyword evidence="2" id="KW-0229">DNA integration</keyword>
<dbReference type="CDD" id="cd00798">
    <property type="entry name" value="INT_XerDC_C"/>
    <property type="match status" value="1"/>
</dbReference>
<dbReference type="Gene3D" id="1.10.443.10">
    <property type="entry name" value="Intergrase catalytic core"/>
    <property type="match status" value="1"/>
</dbReference>
<dbReference type="PANTHER" id="PTHR30349:SF41">
    <property type="entry name" value="INTEGRASE_RECOMBINASE PROTEIN MJ0367-RELATED"/>
    <property type="match status" value="1"/>
</dbReference>
<dbReference type="Pfam" id="PF02899">
    <property type="entry name" value="Phage_int_SAM_1"/>
    <property type="match status" value="1"/>
</dbReference>
<evidence type="ECO:0000259" key="7">
    <source>
        <dbReference type="PROSITE" id="PS51900"/>
    </source>
</evidence>
<dbReference type="InterPro" id="IPR004107">
    <property type="entry name" value="Integrase_SAM-like_N"/>
</dbReference>
<accession>A0A1G2FA16</accession>
<dbReference type="SUPFAM" id="SSF56349">
    <property type="entry name" value="DNA breaking-rejoining enzymes"/>
    <property type="match status" value="1"/>
</dbReference>
<dbReference type="PANTHER" id="PTHR30349">
    <property type="entry name" value="PHAGE INTEGRASE-RELATED"/>
    <property type="match status" value="1"/>
</dbReference>
<comment type="similarity">
    <text evidence="1">Belongs to the 'phage' integrase family.</text>
</comment>
<comment type="caution">
    <text evidence="8">The sequence shown here is derived from an EMBL/GenBank/DDBJ whole genome shotgun (WGS) entry which is preliminary data.</text>
</comment>
<evidence type="ECO:0000256" key="4">
    <source>
        <dbReference type="ARBA" id="ARBA00023172"/>
    </source>
</evidence>
<evidence type="ECO:0000313" key="9">
    <source>
        <dbReference type="Proteomes" id="UP000176974"/>
    </source>
</evidence>
<name>A0A1G2FA16_9BACT</name>
<sequence length="316" mass="36833">MEKSQKPLPRHLTDFLDWLDIEKGLSSKSQENYSRFLKKFLDWLKINKLENLKPHELSPDHIWKYRLFLSRHPLPYSKKTLKKTTQNYYLIALRSFLNYFANRDISSLPAEKIKLAKDKNERIVNFLNLEQIEKLLDVPDVSTLIGSRNRAILEVLFSTGLRVAELVSLNKEQIKLKTETKDLEISVIGKGGRIRTVFFSQRATEWLKKYLETRNDKEKALFINYQGGKPGARLTVRSIERLVKKYTVLAGLPLITSPHTLRHSFATDLLTQGVDLRLVQEFLGHRNIATTQIYAHVTDKRLRDVHRQFHGGKNLE</sequence>
<dbReference type="AlphaFoldDB" id="A0A1G2FA16"/>
<keyword evidence="4" id="KW-0233">DNA recombination</keyword>
<evidence type="ECO:0000256" key="2">
    <source>
        <dbReference type="ARBA" id="ARBA00022908"/>
    </source>
</evidence>
<dbReference type="SUPFAM" id="SSF47823">
    <property type="entry name" value="lambda integrase-like, N-terminal domain"/>
    <property type="match status" value="1"/>
</dbReference>
<dbReference type="Proteomes" id="UP000176974">
    <property type="component" value="Unassembled WGS sequence"/>
</dbReference>
<dbReference type="InterPro" id="IPR013762">
    <property type="entry name" value="Integrase-like_cat_sf"/>
</dbReference>
<evidence type="ECO:0000256" key="1">
    <source>
        <dbReference type="ARBA" id="ARBA00008857"/>
    </source>
</evidence>